<evidence type="ECO:0000313" key="5">
    <source>
        <dbReference type="EMBL" id="SIO74082.1"/>
    </source>
</evidence>
<dbReference type="SUPFAM" id="SSF53448">
    <property type="entry name" value="Nucleotide-diphospho-sugar transferases"/>
    <property type="match status" value="1"/>
</dbReference>
<feature type="domain" description="Glycosyltransferase 2-like" evidence="4">
    <location>
        <begin position="1"/>
        <end position="161"/>
    </location>
</feature>
<proteinExistence type="inferred from homology"/>
<dbReference type="InterPro" id="IPR001173">
    <property type="entry name" value="Glyco_trans_2-like"/>
</dbReference>
<dbReference type="InterPro" id="IPR029044">
    <property type="entry name" value="Nucleotide-diphossugar_trans"/>
</dbReference>
<name>A0A1N6LYY7_STRAG</name>
<dbReference type="RefSeq" id="WP_223875849.1">
    <property type="nucleotide sequence ID" value="NZ_CP021772.1"/>
</dbReference>
<reference evidence="5" key="1">
    <citation type="submission" date="2016-12" db="EMBL/GenBank/DDBJ databases">
        <title>Comparison of molecular serotyping approaches of Streptococcus agalactiae from genomic sequences.</title>
        <authorList>
            <person name="Kapatai G."/>
            <person name="Patel D."/>
            <person name="Efstratiou A."/>
            <person name="Chalker V.J."/>
        </authorList>
    </citation>
    <scope>NUCLEOTIDE SEQUENCE</scope>
    <source>
        <strain evidence="5">NT6</strain>
    </source>
</reference>
<dbReference type="AlphaFoldDB" id="A0A1N6LYY7"/>
<dbReference type="Pfam" id="PF00535">
    <property type="entry name" value="Glycos_transf_2"/>
    <property type="match status" value="1"/>
</dbReference>
<gene>
    <name evidence="5" type="primary">cpsJ</name>
</gene>
<evidence type="ECO:0000256" key="2">
    <source>
        <dbReference type="ARBA" id="ARBA00022676"/>
    </source>
</evidence>
<evidence type="ECO:0000256" key="1">
    <source>
        <dbReference type="ARBA" id="ARBA00006739"/>
    </source>
</evidence>
<organism evidence="5">
    <name type="scientific">Streptococcus agalactiae</name>
    <dbReference type="NCBI Taxonomy" id="1311"/>
    <lineage>
        <taxon>Bacteria</taxon>
        <taxon>Bacillati</taxon>
        <taxon>Bacillota</taxon>
        <taxon>Bacilli</taxon>
        <taxon>Lactobacillales</taxon>
        <taxon>Streptococcaceae</taxon>
        <taxon>Streptococcus</taxon>
    </lineage>
</organism>
<comment type="similarity">
    <text evidence="1">Belongs to the glycosyltransferase 2 family.</text>
</comment>
<keyword evidence="3 5" id="KW-0808">Transferase</keyword>
<dbReference type="Gene3D" id="3.90.550.10">
    <property type="entry name" value="Spore Coat Polysaccharide Biosynthesis Protein SpsA, Chain A"/>
    <property type="match status" value="1"/>
</dbReference>
<evidence type="ECO:0000259" key="4">
    <source>
        <dbReference type="Pfam" id="PF00535"/>
    </source>
</evidence>
<dbReference type="PANTHER" id="PTHR43685">
    <property type="entry name" value="GLYCOSYLTRANSFERASE"/>
    <property type="match status" value="1"/>
</dbReference>
<keyword evidence="2 5" id="KW-0328">Glycosyltransferase</keyword>
<accession>A0A1N6LYY7</accession>
<dbReference type="EMBL" id="LT671989">
    <property type="protein sequence ID" value="SIO74082.1"/>
    <property type="molecule type" value="Genomic_DNA"/>
</dbReference>
<dbReference type="GO" id="GO:0016757">
    <property type="term" value="F:glycosyltransferase activity"/>
    <property type="evidence" value="ECO:0007669"/>
    <property type="project" value="UniProtKB-KW"/>
</dbReference>
<dbReference type="PANTHER" id="PTHR43685:SF5">
    <property type="entry name" value="GLYCOSYLTRANSFERASE EPSE-RELATED"/>
    <property type="match status" value="1"/>
</dbReference>
<protein>
    <submittedName>
        <fullName evidence="5">Beta-1,3-galactosyltransferase CpsJ</fullName>
    </submittedName>
</protein>
<sequence length="309" mass="36602">MSIYNEPLKYIKSSIDSILSQTLKNFEFIIVIDNPDREDVYDILQTYLASDARVKVLSNERNMGLAYSLNKAIKYSVGNYIFRMDADDISYPERFEKQINFMEKYRLDFSATLIEVMDEDEETLYKQKNINKNYFSEDIYRMLSNRCVLSHPTWCVKRAVFLRLDGYRNIVPAEDYDFLLRLALSGIKCGLIGDILLRYRSNANGISQTNQYKQYIYAAILQDWFKNGQMLNVDYIPIYLESYINSNKFCQKHLKKYLDFKFSSSPIAKKVFWGGFLFFKYPFARRLIIQDFNIYKIKILNGKRTTDDE</sequence>
<evidence type="ECO:0000256" key="3">
    <source>
        <dbReference type="ARBA" id="ARBA00022679"/>
    </source>
</evidence>
<dbReference type="InterPro" id="IPR050834">
    <property type="entry name" value="Glycosyltransf_2"/>
</dbReference>
<reference evidence="5" key="2">
    <citation type="submission" date="2016-12" db="EMBL/GenBank/DDBJ databases">
        <authorList>
            <person name="Song W.-J."/>
            <person name="Kurnit D.M."/>
        </authorList>
    </citation>
    <scope>NUCLEOTIDE SEQUENCE</scope>
    <source>
        <strain evidence="5">NT6</strain>
    </source>
</reference>